<protein>
    <recommendedName>
        <fullName evidence="1">BIG2 domain-containing protein</fullName>
    </recommendedName>
</protein>
<dbReference type="InterPro" id="IPR008964">
    <property type="entry name" value="Invasin/intimin_cell_adhesion"/>
</dbReference>
<accession>A0A371AQV0</accession>
<gene>
    <name evidence="2" type="ORF">DWV06_15525</name>
</gene>
<dbReference type="EMBL" id="QRCT01000050">
    <property type="protein sequence ID" value="RDU21946.1"/>
    <property type="molecule type" value="Genomic_DNA"/>
</dbReference>
<dbReference type="SUPFAM" id="SSF52266">
    <property type="entry name" value="SGNH hydrolase"/>
    <property type="match status" value="1"/>
</dbReference>
<reference evidence="2 3" key="1">
    <citation type="submission" date="2018-07" db="EMBL/GenBank/DDBJ databases">
        <title>Anaerosacharophilus polymeroproducens gen. nov. sp. nov., an anaerobic bacterium isolated from salt field.</title>
        <authorList>
            <person name="Kim W."/>
            <person name="Yang S.-H."/>
            <person name="Oh J."/>
            <person name="Lee J.-H."/>
            <person name="Kwon K.K."/>
        </authorList>
    </citation>
    <scope>NUCLEOTIDE SEQUENCE [LARGE SCALE GENOMIC DNA]</scope>
    <source>
        <strain evidence="2 3">MCWD5</strain>
    </source>
</reference>
<comment type="caution">
    <text evidence="2">The sequence shown here is derived from an EMBL/GenBank/DDBJ whole genome shotgun (WGS) entry which is preliminary data.</text>
</comment>
<dbReference type="Gene3D" id="2.60.40.1080">
    <property type="match status" value="1"/>
</dbReference>
<dbReference type="InterPro" id="IPR013830">
    <property type="entry name" value="SGNH_hydro"/>
</dbReference>
<dbReference type="InterPro" id="IPR003343">
    <property type="entry name" value="Big_2"/>
</dbReference>
<dbReference type="Gene3D" id="3.40.50.1110">
    <property type="entry name" value="SGNH hydrolase"/>
    <property type="match status" value="1"/>
</dbReference>
<dbReference type="Proteomes" id="UP000255036">
    <property type="component" value="Unassembled WGS sequence"/>
</dbReference>
<dbReference type="SUPFAM" id="SSF49899">
    <property type="entry name" value="Concanavalin A-like lectins/glucanases"/>
    <property type="match status" value="1"/>
</dbReference>
<dbReference type="InterPro" id="IPR036514">
    <property type="entry name" value="SGNH_hydro_sf"/>
</dbReference>
<evidence type="ECO:0000259" key="1">
    <source>
        <dbReference type="SMART" id="SM00635"/>
    </source>
</evidence>
<sequence length="705" mass="76365">MREITITQKEQALTCSEPITLQQYESNITKLIFQTDANINDFVYAGFGRSGTNDYILKELDDKYGVAIDSSITRTPGRVQVILLCTNKEIIDGKLSNTGYVYITKPKELITVSKNFINGAISVIPQIVTDTSHIVPTISVEETDTGVSIKVEDRDGVKTANIPKGTGSTVDLTGYATKDYVTETINEIQIPESTPVKGKKFLFMGDSITANPNGYISYVANILGITTTNMAVNGATWRDRNDSTNTIYSQLKNVVENQQNYIPDAIVISAGTNDSIATIYSADTLYTAMEPFYTNAGGVVNLETVDRKNIFGATRYVVETLKKIYPNADIFLLSPIQSAINVKDYKVALSTGIILQEVAKRLSVNFIDCNNCGITTMNADLTLVDGLHPNDTGAKLHGQYVANKILNFYTTQRFAVFSNTVQSIITLDSTTVSTTVGAYQQIKASVYPYTVENKNIIWSSSNEVVATVSNGYITGAGIGTCTVTAKAEADQTKTLVFNVTISVAVDTGLIFEANELGITGDTWKDNITNIPANLASPVTASSGVVVNGKFDFNVSGLNLGTKTDFAVVVDAYIPDDLTDDSLLLAIGSDTITGGDENDNILFFVDAWNYDMGCCRVISNWTYSEQKSTTYVKNASNKIVLNVSLANNTVTIYTNGTLSTTVTHAINASQLKTISNASGTSTPFSGRYNSIQIYNHLLTSEEIASL</sequence>
<dbReference type="Pfam" id="PF02368">
    <property type="entry name" value="Big_2"/>
    <property type="match status" value="1"/>
</dbReference>
<proteinExistence type="predicted"/>
<dbReference type="SMART" id="SM00635">
    <property type="entry name" value="BID_2"/>
    <property type="match status" value="1"/>
</dbReference>
<dbReference type="InterPro" id="IPR013320">
    <property type="entry name" value="ConA-like_dom_sf"/>
</dbReference>
<dbReference type="PANTHER" id="PTHR30383">
    <property type="entry name" value="THIOESTERASE 1/PROTEASE 1/LYSOPHOSPHOLIPASE L1"/>
    <property type="match status" value="1"/>
</dbReference>
<dbReference type="SUPFAM" id="SSF49373">
    <property type="entry name" value="Invasin/intimin cell-adhesion fragments"/>
    <property type="match status" value="1"/>
</dbReference>
<keyword evidence="3" id="KW-1185">Reference proteome</keyword>
<dbReference type="InterPro" id="IPR051532">
    <property type="entry name" value="Ester_Hydrolysis_Enzymes"/>
</dbReference>
<dbReference type="CDD" id="cd00229">
    <property type="entry name" value="SGNH_hydrolase"/>
    <property type="match status" value="1"/>
</dbReference>
<dbReference type="Gene3D" id="2.60.120.200">
    <property type="match status" value="1"/>
</dbReference>
<evidence type="ECO:0000313" key="2">
    <source>
        <dbReference type="EMBL" id="RDU21946.1"/>
    </source>
</evidence>
<dbReference type="Pfam" id="PF13472">
    <property type="entry name" value="Lipase_GDSL_2"/>
    <property type="match status" value="1"/>
</dbReference>
<organism evidence="2 3">
    <name type="scientific">Anaerosacchariphilus polymeriproducens</name>
    <dbReference type="NCBI Taxonomy" id="1812858"/>
    <lineage>
        <taxon>Bacteria</taxon>
        <taxon>Bacillati</taxon>
        <taxon>Bacillota</taxon>
        <taxon>Clostridia</taxon>
        <taxon>Lachnospirales</taxon>
        <taxon>Lachnospiraceae</taxon>
        <taxon>Anaerosacchariphilus</taxon>
    </lineage>
</organism>
<feature type="domain" description="BIG2" evidence="1">
    <location>
        <begin position="421"/>
        <end position="497"/>
    </location>
</feature>
<dbReference type="RefSeq" id="WP_115483109.1">
    <property type="nucleotide sequence ID" value="NZ_QRCT01000050.1"/>
</dbReference>
<dbReference type="AlphaFoldDB" id="A0A371AQV0"/>
<name>A0A371AQV0_9FIRM</name>
<evidence type="ECO:0000313" key="3">
    <source>
        <dbReference type="Proteomes" id="UP000255036"/>
    </source>
</evidence>